<evidence type="ECO:0000256" key="1">
    <source>
        <dbReference type="ARBA" id="ARBA00022723"/>
    </source>
</evidence>
<evidence type="ECO:0000259" key="7">
    <source>
        <dbReference type="PROSITE" id="PS50157"/>
    </source>
</evidence>
<dbReference type="Proteomes" id="UP000053477">
    <property type="component" value="Unassembled WGS sequence"/>
</dbReference>
<dbReference type="PROSITE" id="PS50157">
    <property type="entry name" value="ZINC_FINGER_C2H2_2"/>
    <property type="match status" value="2"/>
</dbReference>
<gene>
    <name evidence="8" type="ORF">SCHPADRAFT_946756</name>
</gene>
<dbReference type="InterPro" id="IPR036236">
    <property type="entry name" value="Znf_C2H2_sf"/>
</dbReference>
<dbReference type="GO" id="GO:0000978">
    <property type="term" value="F:RNA polymerase II cis-regulatory region sequence-specific DNA binding"/>
    <property type="evidence" value="ECO:0007669"/>
    <property type="project" value="TreeGrafter"/>
</dbReference>
<organism evidence="8 9">
    <name type="scientific">Schizopora paradoxa</name>
    <dbReference type="NCBI Taxonomy" id="27342"/>
    <lineage>
        <taxon>Eukaryota</taxon>
        <taxon>Fungi</taxon>
        <taxon>Dikarya</taxon>
        <taxon>Basidiomycota</taxon>
        <taxon>Agaricomycotina</taxon>
        <taxon>Agaricomycetes</taxon>
        <taxon>Hymenochaetales</taxon>
        <taxon>Schizoporaceae</taxon>
        <taxon>Schizopora</taxon>
    </lineage>
</organism>
<dbReference type="InterPro" id="IPR050329">
    <property type="entry name" value="GLI_C2H2-zinc-finger"/>
</dbReference>
<name>A0A0H2R2R4_9AGAM</name>
<dbReference type="SUPFAM" id="SSF57667">
    <property type="entry name" value="beta-beta-alpha zinc fingers"/>
    <property type="match status" value="1"/>
</dbReference>
<reference evidence="8 9" key="1">
    <citation type="submission" date="2015-04" db="EMBL/GenBank/DDBJ databases">
        <title>Complete genome sequence of Schizopora paradoxa KUC8140, a cosmopolitan wood degrader in East Asia.</title>
        <authorList>
            <consortium name="DOE Joint Genome Institute"/>
            <person name="Min B."/>
            <person name="Park H."/>
            <person name="Jang Y."/>
            <person name="Kim J.-J."/>
            <person name="Kim K.H."/>
            <person name="Pangilinan J."/>
            <person name="Lipzen A."/>
            <person name="Riley R."/>
            <person name="Grigoriev I.V."/>
            <person name="Spatafora J.W."/>
            <person name="Choi I.-G."/>
        </authorList>
    </citation>
    <scope>NUCLEOTIDE SEQUENCE [LARGE SCALE GENOMIC DNA]</scope>
    <source>
        <strain evidence="8 9">KUC8140</strain>
    </source>
</reference>
<dbReference type="Pfam" id="PF00096">
    <property type="entry name" value="zf-C2H2"/>
    <property type="match status" value="1"/>
</dbReference>
<keyword evidence="3 5" id="KW-0863">Zinc-finger</keyword>
<dbReference type="GO" id="GO:0000981">
    <property type="term" value="F:DNA-binding transcription factor activity, RNA polymerase II-specific"/>
    <property type="evidence" value="ECO:0007669"/>
    <property type="project" value="TreeGrafter"/>
</dbReference>
<dbReference type="STRING" id="27342.A0A0H2R2R4"/>
<keyword evidence="4" id="KW-0862">Zinc</keyword>
<feature type="domain" description="C2H2-type" evidence="7">
    <location>
        <begin position="15"/>
        <end position="42"/>
    </location>
</feature>
<dbReference type="EMBL" id="KQ086283">
    <property type="protein sequence ID" value="KLO05632.1"/>
    <property type="molecule type" value="Genomic_DNA"/>
</dbReference>
<dbReference type="GO" id="GO:0045944">
    <property type="term" value="P:positive regulation of transcription by RNA polymerase II"/>
    <property type="evidence" value="ECO:0007669"/>
    <property type="project" value="UniProtKB-ARBA"/>
</dbReference>
<dbReference type="GO" id="GO:0005634">
    <property type="term" value="C:nucleus"/>
    <property type="evidence" value="ECO:0007669"/>
    <property type="project" value="UniProtKB-ARBA"/>
</dbReference>
<evidence type="ECO:0000256" key="6">
    <source>
        <dbReference type="SAM" id="MobiDB-lite"/>
    </source>
</evidence>
<evidence type="ECO:0000256" key="2">
    <source>
        <dbReference type="ARBA" id="ARBA00022737"/>
    </source>
</evidence>
<dbReference type="InterPro" id="IPR013087">
    <property type="entry name" value="Znf_C2H2_type"/>
</dbReference>
<accession>A0A0H2R2R4</accession>
<dbReference type="GO" id="GO:0008270">
    <property type="term" value="F:zinc ion binding"/>
    <property type="evidence" value="ECO:0007669"/>
    <property type="project" value="UniProtKB-KW"/>
</dbReference>
<dbReference type="PROSITE" id="PS00028">
    <property type="entry name" value="ZINC_FINGER_C2H2_1"/>
    <property type="match status" value="1"/>
</dbReference>
<dbReference type="InParanoid" id="A0A0H2R2R4"/>
<dbReference type="PANTHER" id="PTHR19818">
    <property type="entry name" value="ZINC FINGER PROTEIN ZIC AND GLI"/>
    <property type="match status" value="1"/>
</dbReference>
<dbReference type="PANTHER" id="PTHR19818:SF139">
    <property type="entry name" value="PAIR-RULE PROTEIN ODD-PAIRED"/>
    <property type="match status" value="1"/>
</dbReference>
<dbReference type="AlphaFoldDB" id="A0A0H2R2R4"/>
<keyword evidence="9" id="KW-1185">Reference proteome</keyword>
<proteinExistence type="predicted"/>
<keyword evidence="2" id="KW-0677">Repeat</keyword>
<keyword evidence="1" id="KW-0479">Metal-binding</keyword>
<evidence type="ECO:0000313" key="8">
    <source>
        <dbReference type="EMBL" id="KLO05632.1"/>
    </source>
</evidence>
<dbReference type="Gene3D" id="3.30.160.60">
    <property type="entry name" value="Classic Zinc Finger"/>
    <property type="match status" value="2"/>
</dbReference>
<evidence type="ECO:0000256" key="3">
    <source>
        <dbReference type="ARBA" id="ARBA00022771"/>
    </source>
</evidence>
<feature type="compositionally biased region" description="Low complexity" evidence="6">
    <location>
        <begin position="157"/>
        <end position="173"/>
    </location>
</feature>
<feature type="domain" description="C2H2-type" evidence="7">
    <location>
        <begin position="77"/>
        <end position="109"/>
    </location>
</feature>
<evidence type="ECO:0000256" key="5">
    <source>
        <dbReference type="PROSITE-ProRule" id="PRU00042"/>
    </source>
</evidence>
<sequence>MAVKRSSSAKPRRRVQCNECKKTFRGPFELNRHSILHSKDKSKYAHKCPFPGCPHAALQKSNLKTHINSVHLKVQTYKCTVDPDVCQADFSGASSLIRHEKAVHRYFRKEGEFRPVEPVVRTTRRKRSTDDEISEQLTQEELTAMLSLDSLLAISPSASSSTSPSSDSSSGYPSPSPSPDLPSPEALQLELPQYFTYPDTSFAPMPVASQLPLDPAIYNTHAPQFYTDASYYGLSASEFVQGCSSSSYSAMAPSTHETYYGTQPPYLLEPSFGTLPPPSSEPAAAPFASSEANLKVEWSSFLSAPGLAEIPSYSAPEFPTLNLLDINSNAMYSSGSRFANLSSEFDSFMEEFGI</sequence>
<protein>
    <recommendedName>
        <fullName evidence="7">C2H2-type domain-containing protein</fullName>
    </recommendedName>
</protein>
<feature type="region of interest" description="Disordered" evidence="6">
    <location>
        <begin position="157"/>
        <end position="185"/>
    </location>
</feature>
<dbReference type="OrthoDB" id="654211at2759"/>
<dbReference type="SMART" id="SM00355">
    <property type="entry name" value="ZnF_C2H2"/>
    <property type="match status" value="3"/>
</dbReference>
<evidence type="ECO:0000313" key="9">
    <source>
        <dbReference type="Proteomes" id="UP000053477"/>
    </source>
</evidence>
<evidence type="ECO:0000256" key="4">
    <source>
        <dbReference type="ARBA" id="ARBA00022833"/>
    </source>
</evidence>